<feature type="compositionally biased region" description="Basic residues" evidence="1">
    <location>
        <begin position="302"/>
        <end position="311"/>
    </location>
</feature>
<comment type="caution">
    <text evidence="2">The sequence shown here is derived from an EMBL/GenBank/DDBJ whole genome shotgun (WGS) entry which is preliminary data.</text>
</comment>
<feature type="region of interest" description="Disordered" evidence="1">
    <location>
        <begin position="84"/>
        <end position="129"/>
    </location>
</feature>
<feature type="region of interest" description="Disordered" evidence="1">
    <location>
        <begin position="284"/>
        <end position="314"/>
    </location>
</feature>
<name>A0A3D8R3J6_9HELO</name>
<dbReference type="OrthoDB" id="5428259at2759"/>
<keyword evidence="3" id="KW-1185">Reference proteome</keyword>
<protein>
    <submittedName>
        <fullName evidence="2">Uncharacterized protein</fullName>
    </submittedName>
</protein>
<dbReference type="AlphaFoldDB" id="A0A3D8R3J6"/>
<dbReference type="Proteomes" id="UP000256328">
    <property type="component" value="Unassembled WGS sequence"/>
</dbReference>
<gene>
    <name evidence="2" type="ORF">BP5796_09187</name>
</gene>
<evidence type="ECO:0000313" key="3">
    <source>
        <dbReference type="Proteomes" id="UP000256328"/>
    </source>
</evidence>
<proteinExistence type="predicted"/>
<sequence>MSKSNSLIPLICTLCPKNPKFSDQSHLLTHISSKSHLSNRFNLQIRSQTEPEAKEQLNVFDAWYDINGLENLLAERLAIKQVKKEAKNKKERTKVPKQARPTAKKDNKETKKHPKKKEDKREVKDEGYTSNLLTTTPVFRAPAPRMRLWPTSANASFSSPCHDLQDFAGAGAMYETPTLRRCIPNFSRRESPLNDALDPKFETPWKADRGNENVERSIPESAKLKGVFWPGMDLFDSATPEMKRMRNQKKNDSVLESMIATSVRIEPLEVSYTPGGDFRTARNIFGPLSTETSPNKIPLLSPKKRRTRRAPLKQVSANAPVLRAPEDQMTGSPQKRTTTKGRVNAASALNPFAVGSKFVPSAEEDEEFRLTVGSLGKKRRFNVFQEHPDESPARTESPLEEYNPNKYNANTHGLHSYPAKMTVAAHASPTPFANPVAMRLAGKENRPHDLRGPRQAFEHVYPPQLCYDPALNPLYNHGFGQSFAFAQRPFSYEMDAKPVMTGFDGDFKPNLSTENTGTTSLHDFITKSAPKSSDGGCQRAYRL</sequence>
<reference evidence="2 3" key="1">
    <citation type="journal article" date="2018" name="IMA Fungus">
        <title>IMA Genome-F 9: Draft genome sequence of Annulohypoxylon stygium, Aspergillus mulundensis, Berkeleyomyces basicola (syn. Thielaviopsis basicola), Ceratocystis smalleyi, two Cercospora beticola strains, Coleophoma cylindrospora, Fusarium fracticaudum, Phialophora cf. hyalina, and Morchella septimelata.</title>
        <authorList>
            <person name="Wingfield B.D."/>
            <person name="Bills G.F."/>
            <person name="Dong Y."/>
            <person name="Huang W."/>
            <person name="Nel W.J."/>
            <person name="Swalarsk-Parry B.S."/>
            <person name="Vaghefi N."/>
            <person name="Wilken P.M."/>
            <person name="An Z."/>
            <person name="de Beer Z.W."/>
            <person name="De Vos L."/>
            <person name="Chen L."/>
            <person name="Duong T.A."/>
            <person name="Gao Y."/>
            <person name="Hammerbacher A."/>
            <person name="Kikkert J.R."/>
            <person name="Li Y."/>
            <person name="Li H."/>
            <person name="Li K."/>
            <person name="Li Q."/>
            <person name="Liu X."/>
            <person name="Ma X."/>
            <person name="Naidoo K."/>
            <person name="Pethybridge S.J."/>
            <person name="Sun J."/>
            <person name="Steenkamp E.T."/>
            <person name="van der Nest M.A."/>
            <person name="van Wyk S."/>
            <person name="Wingfield M.J."/>
            <person name="Xiong C."/>
            <person name="Yue Q."/>
            <person name="Zhang X."/>
        </authorList>
    </citation>
    <scope>NUCLEOTIDE SEQUENCE [LARGE SCALE GENOMIC DNA]</scope>
    <source>
        <strain evidence="2 3">BP5796</strain>
    </source>
</reference>
<dbReference type="EMBL" id="PDLN01000013">
    <property type="protein sequence ID" value="RDW68530.1"/>
    <property type="molecule type" value="Genomic_DNA"/>
</dbReference>
<evidence type="ECO:0000313" key="2">
    <source>
        <dbReference type="EMBL" id="RDW68530.1"/>
    </source>
</evidence>
<feature type="compositionally biased region" description="Basic and acidic residues" evidence="1">
    <location>
        <begin position="116"/>
        <end position="127"/>
    </location>
</feature>
<accession>A0A3D8R3J6</accession>
<organism evidence="2 3">
    <name type="scientific">Coleophoma crateriformis</name>
    <dbReference type="NCBI Taxonomy" id="565419"/>
    <lineage>
        <taxon>Eukaryota</taxon>
        <taxon>Fungi</taxon>
        <taxon>Dikarya</taxon>
        <taxon>Ascomycota</taxon>
        <taxon>Pezizomycotina</taxon>
        <taxon>Leotiomycetes</taxon>
        <taxon>Helotiales</taxon>
        <taxon>Dermateaceae</taxon>
        <taxon>Coleophoma</taxon>
    </lineage>
</organism>
<evidence type="ECO:0000256" key="1">
    <source>
        <dbReference type="SAM" id="MobiDB-lite"/>
    </source>
</evidence>
<feature type="compositionally biased region" description="Basic residues" evidence="1">
    <location>
        <begin position="86"/>
        <end position="97"/>
    </location>
</feature>